<dbReference type="Gene3D" id="3.40.640.10">
    <property type="entry name" value="Type I PLP-dependent aspartate aminotransferase-like (Major domain)"/>
    <property type="match status" value="1"/>
</dbReference>
<feature type="region of interest" description="Disordered" evidence="4">
    <location>
        <begin position="168"/>
        <end position="187"/>
    </location>
</feature>
<proteinExistence type="inferred from homology"/>
<dbReference type="Gene3D" id="3.90.1150.10">
    <property type="entry name" value="Aspartate Aminotransferase, domain 1"/>
    <property type="match status" value="1"/>
</dbReference>
<keyword evidence="6" id="KW-1185">Reference proteome</keyword>
<dbReference type="Pfam" id="PF00202">
    <property type="entry name" value="Aminotran_3"/>
    <property type="match status" value="1"/>
</dbReference>
<dbReference type="InterPro" id="IPR015421">
    <property type="entry name" value="PyrdxlP-dep_Trfase_major"/>
</dbReference>
<evidence type="ECO:0000313" key="6">
    <source>
        <dbReference type="Proteomes" id="UP000253509"/>
    </source>
</evidence>
<evidence type="ECO:0000256" key="3">
    <source>
        <dbReference type="RuleBase" id="RU003560"/>
    </source>
</evidence>
<dbReference type="PANTHER" id="PTHR43713:SF3">
    <property type="entry name" value="GLUTAMATE-1-SEMIALDEHYDE 2,1-AMINOMUTASE 1, CHLOROPLASTIC-RELATED"/>
    <property type="match status" value="1"/>
</dbReference>
<dbReference type="EMBL" id="QNSB01000001">
    <property type="protein sequence ID" value="RBP74766.1"/>
    <property type="molecule type" value="Genomic_DNA"/>
</dbReference>
<name>A0A366IR67_9MICO</name>
<reference evidence="5 6" key="1">
    <citation type="submission" date="2018-06" db="EMBL/GenBank/DDBJ databases">
        <title>Freshwater and sediment microbial communities from various areas in North America, analyzing microbe dynamics in response to fracking.</title>
        <authorList>
            <person name="Lamendella R."/>
        </authorList>
    </citation>
    <scope>NUCLEOTIDE SEQUENCE [LARGE SCALE GENOMIC DNA]</scope>
    <source>
        <strain evidence="5 6">3b_TX</strain>
    </source>
</reference>
<dbReference type="InterPro" id="IPR015424">
    <property type="entry name" value="PyrdxlP-dep_Trfase"/>
</dbReference>
<dbReference type="RefSeq" id="WP_113902799.1">
    <property type="nucleotide sequence ID" value="NZ_QNSB01000001.1"/>
</dbReference>
<comment type="caution">
    <text evidence="5">The sequence shown here is derived from an EMBL/GenBank/DDBJ whole genome shotgun (WGS) entry which is preliminary data.</text>
</comment>
<evidence type="ECO:0000256" key="2">
    <source>
        <dbReference type="ARBA" id="ARBA00022898"/>
    </source>
</evidence>
<gene>
    <name evidence="5" type="ORF">DFO65_101492</name>
</gene>
<feature type="compositionally biased region" description="Basic and acidic residues" evidence="4">
    <location>
        <begin position="168"/>
        <end position="177"/>
    </location>
</feature>
<dbReference type="SUPFAM" id="SSF53383">
    <property type="entry name" value="PLP-dependent transferases"/>
    <property type="match status" value="1"/>
</dbReference>
<accession>A0A366IR67</accession>
<dbReference type="InterPro" id="IPR005814">
    <property type="entry name" value="Aminotrans_3"/>
</dbReference>
<evidence type="ECO:0000313" key="5">
    <source>
        <dbReference type="EMBL" id="RBP74766.1"/>
    </source>
</evidence>
<protein>
    <submittedName>
        <fullName evidence="5">Glutamate-1-semialdehyde 2,1-aminomutase</fullName>
    </submittedName>
</protein>
<dbReference type="InterPro" id="IPR015422">
    <property type="entry name" value="PyrdxlP-dep_Trfase_small"/>
</dbReference>
<evidence type="ECO:0000256" key="1">
    <source>
        <dbReference type="ARBA" id="ARBA00001933"/>
    </source>
</evidence>
<comment type="similarity">
    <text evidence="3">Belongs to the class-III pyridoxal-phosphate-dependent aminotransferase family.</text>
</comment>
<dbReference type="PANTHER" id="PTHR43713">
    <property type="entry name" value="GLUTAMATE-1-SEMIALDEHYDE 2,1-AMINOMUTASE"/>
    <property type="match status" value="1"/>
</dbReference>
<keyword evidence="2 3" id="KW-0663">Pyridoxal phosphate</keyword>
<dbReference type="AlphaFoldDB" id="A0A366IR67"/>
<sequence length="448" mass="48357">MPAVTLESALERFTSTFAESARITEEGKSSIPGGYSRTSFNFGPHAIFVERGEGAYIDTVDGVRMLDLNNNFTVNLFGHNHAGIRDALLEAIPSGVSFGNPVSAEAELADILIDRVPSVEKVRFSCSATESCMSAVRIARAYSGRQKIAKFEGGYHGFSDTLMITSHMDPHGDHGPDDAPNATPDSGGIPENLVSNVVLLPQNDLASCETILREKHEDIACLIMELQSGAGGLVALDREFVTGLRAITRELGIVLIFDETISLRAGYHGLQGEFGVVPDLTVMGKIIGGGMPLGAVGGSAEVMKVLEDGRAVISGTHHGHKLSLAAGIACMKAIDETVIARLNAHARRIKEEINDWSRERGSAFRIHGYGFSHLGYAYMKDSESPLRNHRDHNRNVDAEKTQTVSLELANRGFFPVHRGELSLSVPMTDDDITSIITTLQAIVSDMED</sequence>
<comment type="cofactor">
    <cofactor evidence="1">
        <name>pyridoxal 5'-phosphate</name>
        <dbReference type="ChEBI" id="CHEBI:597326"/>
    </cofactor>
</comment>
<evidence type="ECO:0000256" key="4">
    <source>
        <dbReference type="SAM" id="MobiDB-lite"/>
    </source>
</evidence>
<dbReference type="Proteomes" id="UP000253509">
    <property type="component" value="Unassembled WGS sequence"/>
</dbReference>
<dbReference type="GO" id="GO:0008483">
    <property type="term" value="F:transaminase activity"/>
    <property type="evidence" value="ECO:0007669"/>
    <property type="project" value="InterPro"/>
</dbReference>
<organism evidence="5 6">
    <name type="scientific">Brevibacterium celere</name>
    <dbReference type="NCBI Taxonomy" id="225845"/>
    <lineage>
        <taxon>Bacteria</taxon>
        <taxon>Bacillati</taxon>
        <taxon>Actinomycetota</taxon>
        <taxon>Actinomycetes</taxon>
        <taxon>Micrococcales</taxon>
        <taxon>Brevibacteriaceae</taxon>
        <taxon>Brevibacterium</taxon>
    </lineage>
</organism>
<dbReference type="GO" id="GO:0030170">
    <property type="term" value="F:pyridoxal phosphate binding"/>
    <property type="evidence" value="ECO:0007669"/>
    <property type="project" value="InterPro"/>
</dbReference>